<dbReference type="PANTHER" id="PTHR17920:SF24">
    <property type="entry name" value="ALPHA_BETA HYDROLASE-RELATED"/>
    <property type="match status" value="1"/>
</dbReference>
<dbReference type="Proteomes" id="UP001206925">
    <property type="component" value="Unassembled WGS sequence"/>
</dbReference>
<evidence type="ECO:0000256" key="1">
    <source>
        <dbReference type="ARBA" id="ARBA00004141"/>
    </source>
</evidence>
<gene>
    <name evidence="5" type="ORF">M8C21_018930</name>
</gene>
<dbReference type="GO" id="GO:0016020">
    <property type="term" value="C:membrane"/>
    <property type="evidence" value="ECO:0007669"/>
    <property type="project" value="UniProtKB-SubCell"/>
</dbReference>
<evidence type="ECO:0000256" key="3">
    <source>
        <dbReference type="ARBA" id="ARBA00022989"/>
    </source>
</evidence>
<keyword evidence="6" id="KW-1185">Reference proteome</keyword>
<dbReference type="EMBL" id="JAMZMK010008867">
    <property type="protein sequence ID" value="KAI7738150.1"/>
    <property type="molecule type" value="Genomic_DNA"/>
</dbReference>
<proteinExistence type="predicted"/>
<evidence type="ECO:0000256" key="2">
    <source>
        <dbReference type="ARBA" id="ARBA00022692"/>
    </source>
</evidence>
<evidence type="ECO:0000313" key="5">
    <source>
        <dbReference type="EMBL" id="KAI7738150.1"/>
    </source>
</evidence>
<keyword evidence="3" id="KW-1133">Transmembrane helix</keyword>
<sequence length="68" mass="7605">MLTPQVIGRLEVGMAFRVSQGLAGIEPVDVPGVENVDVTEFIEGHSSYLWGTREILDRLDLHAYYPVF</sequence>
<name>A0AAD5CB29_AMBAR</name>
<dbReference type="AlphaFoldDB" id="A0AAD5CB29"/>
<keyword evidence="2" id="KW-0812">Transmembrane</keyword>
<evidence type="ECO:0000313" key="6">
    <source>
        <dbReference type="Proteomes" id="UP001206925"/>
    </source>
</evidence>
<protein>
    <submittedName>
        <fullName evidence="5">Uncharacterized protein</fullName>
    </submittedName>
</protein>
<dbReference type="Pfam" id="PF05277">
    <property type="entry name" value="DUF726"/>
    <property type="match status" value="1"/>
</dbReference>
<comment type="subcellular location">
    <subcellularLocation>
        <location evidence="1">Membrane</location>
        <topology evidence="1">Multi-pass membrane protein</topology>
    </subcellularLocation>
</comment>
<accession>A0AAD5CB29</accession>
<organism evidence="5 6">
    <name type="scientific">Ambrosia artemisiifolia</name>
    <name type="common">Common ragweed</name>
    <dbReference type="NCBI Taxonomy" id="4212"/>
    <lineage>
        <taxon>Eukaryota</taxon>
        <taxon>Viridiplantae</taxon>
        <taxon>Streptophyta</taxon>
        <taxon>Embryophyta</taxon>
        <taxon>Tracheophyta</taxon>
        <taxon>Spermatophyta</taxon>
        <taxon>Magnoliopsida</taxon>
        <taxon>eudicotyledons</taxon>
        <taxon>Gunneridae</taxon>
        <taxon>Pentapetalae</taxon>
        <taxon>asterids</taxon>
        <taxon>campanulids</taxon>
        <taxon>Asterales</taxon>
        <taxon>Asteraceae</taxon>
        <taxon>Asteroideae</taxon>
        <taxon>Heliantheae alliance</taxon>
        <taxon>Heliantheae</taxon>
        <taxon>Ambrosia</taxon>
    </lineage>
</organism>
<keyword evidence="4" id="KW-0472">Membrane</keyword>
<dbReference type="PANTHER" id="PTHR17920">
    <property type="entry name" value="TRANSMEMBRANE AND COILED-COIL DOMAIN-CONTAINING PROTEIN 4 TMCO4"/>
    <property type="match status" value="1"/>
</dbReference>
<evidence type="ECO:0000256" key="4">
    <source>
        <dbReference type="ARBA" id="ARBA00023136"/>
    </source>
</evidence>
<dbReference type="InterPro" id="IPR007941">
    <property type="entry name" value="DUF726"/>
</dbReference>
<reference evidence="5" key="1">
    <citation type="submission" date="2022-06" db="EMBL/GenBank/DDBJ databases">
        <title>Uncovering the hologenomic basis of an extraordinary plant invasion.</title>
        <authorList>
            <person name="Bieker V.C."/>
            <person name="Martin M.D."/>
            <person name="Gilbert T."/>
            <person name="Hodgins K."/>
            <person name="Battlay P."/>
            <person name="Petersen B."/>
            <person name="Wilson J."/>
        </authorList>
    </citation>
    <scope>NUCLEOTIDE SEQUENCE</scope>
    <source>
        <strain evidence="5">AA19_3_7</strain>
        <tissue evidence="5">Leaf</tissue>
    </source>
</reference>
<comment type="caution">
    <text evidence="5">The sequence shown here is derived from an EMBL/GenBank/DDBJ whole genome shotgun (WGS) entry which is preliminary data.</text>
</comment>